<protein>
    <submittedName>
        <fullName evidence="2">Uncharacterized protein</fullName>
    </submittedName>
</protein>
<dbReference type="AlphaFoldDB" id="A0A0F7ZUM8"/>
<sequence>MKLPSFALSLVAAYVTTSYATTNLSPETRLDTRASFPGGSVLTFFRGLGQRSAFDYIKAFPDALEWTQKVVPGGGNLIDGAQRGTSGSDQPWWKVIIGEFLTGALDEKFDAGLAPGQRRPTQMELNAMSVTESMAWYFDRTPSQLMKDNDAKEPERAIRTRQQKIIRKLLPDRCVPSPRRISGLRPGLSESDRPPVPTECIGPMWSWCQARDKIGEKTFEGPRDFPYGCVGKPKDCPVQSCPDPTLGGQI</sequence>
<evidence type="ECO:0000256" key="1">
    <source>
        <dbReference type="SAM" id="SignalP"/>
    </source>
</evidence>
<name>A0A0F7ZUM8_9HYPO</name>
<keyword evidence="3" id="KW-1185">Reference proteome</keyword>
<keyword evidence="1" id="KW-0732">Signal</keyword>
<dbReference type="EMBL" id="KQ030520">
    <property type="protein sequence ID" value="KJZ75138.1"/>
    <property type="molecule type" value="Genomic_DNA"/>
</dbReference>
<accession>A0A0F7ZUM8</accession>
<evidence type="ECO:0000313" key="3">
    <source>
        <dbReference type="Proteomes" id="UP000054481"/>
    </source>
</evidence>
<gene>
    <name evidence="2" type="ORF">HIM_05624</name>
</gene>
<proteinExistence type="predicted"/>
<reference evidence="2 3" key="1">
    <citation type="journal article" date="2014" name="Genome Biol. Evol.">
        <title>Comparative genomics and transcriptomics analyses reveal divergent lifestyle features of nematode endoparasitic fungus Hirsutella minnesotensis.</title>
        <authorList>
            <person name="Lai Y."/>
            <person name="Liu K."/>
            <person name="Zhang X."/>
            <person name="Zhang X."/>
            <person name="Li K."/>
            <person name="Wang N."/>
            <person name="Shu C."/>
            <person name="Wu Y."/>
            <person name="Wang C."/>
            <person name="Bushley K.E."/>
            <person name="Xiang M."/>
            <person name="Liu X."/>
        </authorList>
    </citation>
    <scope>NUCLEOTIDE SEQUENCE [LARGE SCALE GENOMIC DNA]</scope>
    <source>
        <strain evidence="2 3">3608</strain>
    </source>
</reference>
<feature type="signal peptide" evidence="1">
    <location>
        <begin position="1"/>
        <end position="20"/>
    </location>
</feature>
<evidence type="ECO:0000313" key="2">
    <source>
        <dbReference type="EMBL" id="KJZ75138.1"/>
    </source>
</evidence>
<organism evidence="2 3">
    <name type="scientific">Hirsutella minnesotensis 3608</name>
    <dbReference type="NCBI Taxonomy" id="1043627"/>
    <lineage>
        <taxon>Eukaryota</taxon>
        <taxon>Fungi</taxon>
        <taxon>Dikarya</taxon>
        <taxon>Ascomycota</taxon>
        <taxon>Pezizomycotina</taxon>
        <taxon>Sordariomycetes</taxon>
        <taxon>Hypocreomycetidae</taxon>
        <taxon>Hypocreales</taxon>
        <taxon>Ophiocordycipitaceae</taxon>
        <taxon>Hirsutella</taxon>
    </lineage>
</organism>
<dbReference type="Proteomes" id="UP000054481">
    <property type="component" value="Unassembled WGS sequence"/>
</dbReference>
<feature type="chain" id="PRO_5002526322" evidence="1">
    <location>
        <begin position="21"/>
        <end position="250"/>
    </location>
</feature>